<dbReference type="EMBL" id="BMIN01000005">
    <property type="protein sequence ID" value="GGD08440.1"/>
    <property type="molecule type" value="Genomic_DNA"/>
</dbReference>
<accession>A0ABQ1PZZ0</accession>
<protein>
    <submittedName>
        <fullName evidence="2">Uncharacterized protein</fullName>
    </submittedName>
</protein>
<feature type="transmembrane region" description="Helical" evidence="1">
    <location>
        <begin position="16"/>
        <end position="35"/>
    </location>
</feature>
<proteinExistence type="predicted"/>
<evidence type="ECO:0000313" key="2">
    <source>
        <dbReference type="EMBL" id="GGD08440.1"/>
    </source>
</evidence>
<organism evidence="2 3">
    <name type="scientific">Pontibacillus salipaludis</name>
    <dbReference type="NCBI Taxonomy" id="1697394"/>
    <lineage>
        <taxon>Bacteria</taxon>
        <taxon>Bacillati</taxon>
        <taxon>Bacillota</taxon>
        <taxon>Bacilli</taxon>
        <taxon>Bacillales</taxon>
        <taxon>Bacillaceae</taxon>
        <taxon>Pontibacillus</taxon>
    </lineage>
</organism>
<reference evidence="3" key="1">
    <citation type="journal article" date="2019" name="Int. J. Syst. Evol. Microbiol.">
        <title>The Global Catalogue of Microorganisms (GCM) 10K type strain sequencing project: providing services to taxonomists for standard genome sequencing and annotation.</title>
        <authorList>
            <consortium name="The Broad Institute Genomics Platform"/>
            <consortium name="The Broad Institute Genome Sequencing Center for Infectious Disease"/>
            <person name="Wu L."/>
            <person name="Ma J."/>
        </authorList>
    </citation>
    <scope>NUCLEOTIDE SEQUENCE [LARGE SCALE GENOMIC DNA]</scope>
    <source>
        <strain evidence="3">CGMCC 1.15353</strain>
    </source>
</reference>
<keyword evidence="1" id="KW-0472">Membrane</keyword>
<evidence type="ECO:0000256" key="1">
    <source>
        <dbReference type="SAM" id="Phobius"/>
    </source>
</evidence>
<evidence type="ECO:0000313" key="3">
    <source>
        <dbReference type="Proteomes" id="UP000642571"/>
    </source>
</evidence>
<keyword evidence="1" id="KW-0812">Transmembrane</keyword>
<comment type="caution">
    <text evidence="2">The sequence shown here is derived from an EMBL/GenBank/DDBJ whole genome shotgun (WGS) entry which is preliminary data.</text>
</comment>
<name>A0ABQ1PZZ0_9BACI</name>
<gene>
    <name evidence="2" type="ORF">GCM10011389_15040</name>
</gene>
<keyword evidence="1" id="KW-1133">Transmembrane helix</keyword>
<feature type="transmembrane region" description="Helical" evidence="1">
    <location>
        <begin position="47"/>
        <end position="65"/>
    </location>
</feature>
<sequence>MFESVRMVEAIRVSTLYNKTMIFALVVIFILWVFLQLSLDMSILKNPLNYFVGFTIFFFIVKYAVNRRTK</sequence>
<keyword evidence="3" id="KW-1185">Reference proteome</keyword>
<dbReference type="Proteomes" id="UP000642571">
    <property type="component" value="Unassembled WGS sequence"/>
</dbReference>